<accession>A0A6J5PYY7</accession>
<gene>
    <name evidence="1" type="ORF">UFOVP996_37</name>
</gene>
<proteinExistence type="predicted"/>
<reference evidence="1" key="1">
    <citation type="submission" date="2020-05" db="EMBL/GenBank/DDBJ databases">
        <authorList>
            <person name="Chiriac C."/>
            <person name="Salcher M."/>
            <person name="Ghai R."/>
            <person name="Kavagutti S V."/>
        </authorList>
    </citation>
    <scope>NUCLEOTIDE SEQUENCE</scope>
</reference>
<sequence length="170" mass="19653">MEWSLADPRFDVEDMVELSDSFFGAEADGIVSRSRAVFRHRLTVATTEQLFNKSREFIAVNRDDSEKLQGFCWYDRGGYTTYSNDEISNAKMHHLDLSLSPRTRVRLVNEMIDQHILWAHTWGVPVVCSTSIRADHDGFMKIHKKRGFTVNGSYAWIRTEKGMECLKSSR</sequence>
<dbReference type="EMBL" id="LR796927">
    <property type="protein sequence ID" value="CAB4175827.1"/>
    <property type="molecule type" value="Genomic_DNA"/>
</dbReference>
<evidence type="ECO:0000313" key="1">
    <source>
        <dbReference type="EMBL" id="CAB4175827.1"/>
    </source>
</evidence>
<protein>
    <submittedName>
        <fullName evidence="1">Uncharacterized protein</fullName>
    </submittedName>
</protein>
<organism evidence="1">
    <name type="scientific">uncultured Caudovirales phage</name>
    <dbReference type="NCBI Taxonomy" id="2100421"/>
    <lineage>
        <taxon>Viruses</taxon>
        <taxon>Duplodnaviria</taxon>
        <taxon>Heunggongvirae</taxon>
        <taxon>Uroviricota</taxon>
        <taxon>Caudoviricetes</taxon>
        <taxon>Peduoviridae</taxon>
        <taxon>Maltschvirus</taxon>
        <taxon>Maltschvirus maltsch</taxon>
    </lineage>
</organism>
<name>A0A6J5PYY7_9CAUD</name>